<evidence type="ECO:0000256" key="3">
    <source>
        <dbReference type="ARBA" id="ARBA00005494"/>
    </source>
</evidence>
<evidence type="ECO:0000256" key="10">
    <source>
        <dbReference type="ARBA" id="ARBA00022884"/>
    </source>
</evidence>
<dbReference type="InterPro" id="IPR007197">
    <property type="entry name" value="rSAM"/>
</dbReference>
<dbReference type="Gene3D" id="3.40.630.30">
    <property type="match status" value="1"/>
</dbReference>
<dbReference type="SMART" id="SM00729">
    <property type="entry name" value="Elp3"/>
    <property type="match status" value="1"/>
</dbReference>
<evidence type="ECO:0000256" key="13">
    <source>
        <dbReference type="ARBA" id="ARBA00023315"/>
    </source>
</evidence>
<dbReference type="GO" id="GO:0000049">
    <property type="term" value="F:tRNA binding"/>
    <property type="evidence" value="ECO:0007669"/>
    <property type="project" value="UniProtKB-KW"/>
</dbReference>
<dbReference type="PANTHER" id="PTHR11135">
    <property type="entry name" value="HISTONE ACETYLTRANSFERASE-RELATED"/>
    <property type="match status" value="1"/>
</dbReference>
<accession>U2TJZ6</accession>
<evidence type="ECO:0000256" key="7">
    <source>
        <dbReference type="ARBA" id="ARBA00022691"/>
    </source>
</evidence>
<keyword evidence="11" id="KW-0408">Iron</keyword>
<evidence type="ECO:0000256" key="12">
    <source>
        <dbReference type="ARBA" id="ARBA00023014"/>
    </source>
</evidence>
<gene>
    <name evidence="17" type="ORF">HMPREF1316_1281</name>
</gene>
<comment type="cofactor">
    <cofactor evidence="1">
        <name>[4Fe-4S] cluster</name>
        <dbReference type="ChEBI" id="CHEBI:49883"/>
    </cofactor>
</comment>
<dbReference type="SFLD" id="SFLDS00029">
    <property type="entry name" value="Radical_SAM"/>
    <property type="match status" value="1"/>
</dbReference>
<dbReference type="InterPro" id="IPR039661">
    <property type="entry name" value="ELP3"/>
</dbReference>
<dbReference type="InterPro" id="IPR016181">
    <property type="entry name" value="Acyl_CoA_acyltransferase"/>
</dbReference>
<evidence type="ECO:0000313" key="17">
    <source>
        <dbReference type="EMBL" id="ERL06523.1"/>
    </source>
</evidence>
<keyword evidence="18" id="KW-1185">Reference proteome</keyword>
<dbReference type="GO" id="GO:0046872">
    <property type="term" value="F:metal ion binding"/>
    <property type="evidence" value="ECO:0007669"/>
    <property type="project" value="UniProtKB-KW"/>
</dbReference>
<comment type="caution">
    <text evidence="17">The sequence shown here is derived from an EMBL/GenBank/DDBJ whole genome shotgun (WGS) entry which is preliminary data.</text>
</comment>
<dbReference type="PANTHER" id="PTHR11135:SF2">
    <property type="entry name" value="ELONGATOR COMPLEX PROTEIN 3"/>
    <property type="match status" value="1"/>
</dbReference>
<reference evidence="17 18" key="1">
    <citation type="submission" date="2013-08" db="EMBL/GenBank/DDBJ databases">
        <authorList>
            <person name="Durkin A.S."/>
            <person name="Haft D.R."/>
            <person name="McCorrison J."/>
            <person name="Torralba M."/>
            <person name="Gillis M."/>
            <person name="Haft D.H."/>
            <person name="Methe B."/>
            <person name="Sutton G."/>
            <person name="Nelson K.E."/>
        </authorList>
    </citation>
    <scope>NUCLEOTIDE SEQUENCE [LARGE SCALE GENOMIC DNA]</scope>
    <source>
        <strain evidence="17 18">F0195</strain>
    </source>
</reference>
<dbReference type="GO" id="GO:0002926">
    <property type="term" value="P:tRNA wobble base 5-methoxycarbonylmethyl-2-thiouridinylation"/>
    <property type="evidence" value="ECO:0007669"/>
    <property type="project" value="TreeGrafter"/>
</dbReference>
<keyword evidence="7" id="KW-0949">S-adenosyl-L-methionine</keyword>
<dbReference type="eggNOG" id="COG1243">
    <property type="taxonomic scope" value="Bacteria"/>
</dbReference>
<dbReference type="Pfam" id="PF04055">
    <property type="entry name" value="Radical_SAM"/>
    <property type="match status" value="1"/>
</dbReference>
<evidence type="ECO:0000256" key="4">
    <source>
        <dbReference type="ARBA" id="ARBA00022485"/>
    </source>
</evidence>
<keyword evidence="12" id="KW-0411">Iron-sulfur</keyword>
<dbReference type="InterPro" id="IPR032432">
    <property type="entry name" value="Radical_SAM_C"/>
</dbReference>
<comment type="similarity">
    <text evidence="3">Belongs to the ELP3 family.</text>
</comment>
<evidence type="ECO:0000256" key="9">
    <source>
        <dbReference type="ARBA" id="ARBA00022723"/>
    </source>
</evidence>
<evidence type="ECO:0000313" key="18">
    <source>
        <dbReference type="Proteomes" id="UP000016638"/>
    </source>
</evidence>
<keyword evidence="4" id="KW-0004">4Fe-4S</keyword>
<dbReference type="SUPFAM" id="SSF102114">
    <property type="entry name" value="Radical SAM enzymes"/>
    <property type="match status" value="1"/>
</dbReference>
<dbReference type="Proteomes" id="UP000016638">
    <property type="component" value="Unassembled WGS sequence"/>
</dbReference>
<dbReference type="PATRIC" id="fig|1125712.3.peg.2047"/>
<dbReference type="AlphaFoldDB" id="U2TJZ6"/>
<sequence length="611" mass="69540">MAMEELLLDIIAHLRRQKDRALTSRELEGILMEHNRGVAGHVRHVHKRQLLPYYLHVKEQGHDTWQRWGVDAALEERLLATLRLKPRRTASGVATITVLTRPHPCSSDCIYCPADLRMPKSYLASEPACQRAEQNFFDPFLQVSARLQALHQMGHSVDKVELIVLGGTWSDYPRDYQLWFVRELFRALNEWPYPMEELHARARAYRALGFSNSPDECVRRVAAEQARIDAGKESYNQGFARLYAGPDGSGAKFQTTTMEELEREQRRNETAAHRVVGLVIETRPDAITPELLTRARRLGCTKIQMGIQSTRQEVLDANHRAATVAQVKRAFSLVRLYGFKLHTHLMANLLGSTPDGDKRDFEAFVSDPGFLPDEIKLYPCALVAGTQLVREYRQGRWRPYSEDELMDVLVADMLTTPSYVRISRMIRDISATDILVGNKKTNLRQMVEGRIRAEGLAGRVRDIRFREIARSEVDLGALTMDDVHYETAVSTEHFLQWVTPEGRIVAFLRLSLPHWDELAAGAFDVRAEELPVRPGEAMIREVHVYGKAAHLRKSDSSSQHQGLGRALVARSRQIARDAGYVRLNVISSVGTREYYRHLGFEDAGLYQRVGL</sequence>
<evidence type="ECO:0000256" key="2">
    <source>
        <dbReference type="ARBA" id="ARBA00005217"/>
    </source>
</evidence>
<evidence type="ECO:0000256" key="8">
    <source>
        <dbReference type="ARBA" id="ARBA00022694"/>
    </source>
</evidence>
<proteinExistence type="inferred from homology"/>
<dbReference type="GO" id="GO:0033588">
    <property type="term" value="C:elongator holoenzyme complex"/>
    <property type="evidence" value="ECO:0007669"/>
    <property type="project" value="TreeGrafter"/>
</dbReference>
<feature type="domain" description="Elp3/MiaA/NifB-like radical SAM core" evidence="16">
    <location>
        <begin position="95"/>
        <end position="411"/>
    </location>
</feature>
<dbReference type="SUPFAM" id="SSF55729">
    <property type="entry name" value="Acyl-CoA N-acyltransferases (Nat)"/>
    <property type="match status" value="1"/>
</dbReference>
<evidence type="ECO:0000256" key="1">
    <source>
        <dbReference type="ARBA" id="ARBA00001966"/>
    </source>
</evidence>
<dbReference type="NCBIfam" id="TIGR01211">
    <property type="entry name" value="ELP3"/>
    <property type="match status" value="1"/>
</dbReference>
<keyword evidence="6 17" id="KW-0808">Transferase</keyword>
<keyword evidence="9" id="KW-0479">Metal-binding</keyword>
<comment type="catalytic activity">
    <reaction evidence="15">
        <text>uridine(34) in tRNA + acetyl-CoA + S-adenosyl-L-methionine + H2O = 5-(carboxymethyl)uridine(34) in tRNA + 5'-deoxyadenosine + L-methionine + CoA + 2 H(+)</text>
        <dbReference type="Rhea" id="RHEA:61020"/>
        <dbReference type="Rhea" id="RHEA-COMP:10407"/>
        <dbReference type="Rhea" id="RHEA-COMP:11727"/>
        <dbReference type="ChEBI" id="CHEBI:15377"/>
        <dbReference type="ChEBI" id="CHEBI:15378"/>
        <dbReference type="ChEBI" id="CHEBI:17319"/>
        <dbReference type="ChEBI" id="CHEBI:57287"/>
        <dbReference type="ChEBI" id="CHEBI:57288"/>
        <dbReference type="ChEBI" id="CHEBI:57844"/>
        <dbReference type="ChEBI" id="CHEBI:59789"/>
        <dbReference type="ChEBI" id="CHEBI:65315"/>
        <dbReference type="ChEBI" id="CHEBI:74882"/>
        <dbReference type="EC" id="2.3.1.311"/>
    </reaction>
    <physiologicalReaction direction="left-to-right" evidence="15">
        <dbReference type="Rhea" id="RHEA:61021"/>
    </physiologicalReaction>
</comment>
<comment type="pathway">
    <text evidence="2">tRNA modification.</text>
</comment>
<evidence type="ECO:0000256" key="11">
    <source>
        <dbReference type="ARBA" id="ARBA00023004"/>
    </source>
</evidence>
<evidence type="ECO:0000259" key="16">
    <source>
        <dbReference type="SMART" id="SM00729"/>
    </source>
</evidence>
<dbReference type="GO" id="GO:0005737">
    <property type="term" value="C:cytoplasm"/>
    <property type="evidence" value="ECO:0007669"/>
    <property type="project" value="TreeGrafter"/>
</dbReference>
<name>U2TJZ6_9ACTN</name>
<dbReference type="STRING" id="1125712.HMPREF1316_1281"/>
<evidence type="ECO:0000256" key="6">
    <source>
        <dbReference type="ARBA" id="ARBA00022679"/>
    </source>
</evidence>
<evidence type="ECO:0000256" key="14">
    <source>
        <dbReference type="ARBA" id="ARBA00044771"/>
    </source>
</evidence>
<dbReference type="InterPro" id="IPR058240">
    <property type="entry name" value="rSAM_sf"/>
</dbReference>
<dbReference type="EMBL" id="AWEZ01000064">
    <property type="protein sequence ID" value="ERL06523.1"/>
    <property type="molecule type" value="Genomic_DNA"/>
</dbReference>
<evidence type="ECO:0000256" key="15">
    <source>
        <dbReference type="ARBA" id="ARBA00047372"/>
    </source>
</evidence>
<dbReference type="GO" id="GO:0051539">
    <property type="term" value="F:4 iron, 4 sulfur cluster binding"/>
    <property type="evidence" value="ECO:0007669"/>
    <property type="project" value="UniProtKB-KW"/>
</dbReference>
<dbReference type="InterPro" id="IPR034687">
    <property type="entry name" value="ELP3-like"/>
</dbReference>
<keyword evidence="13 17" id="KW-0012">Acyltransferase</keyword>
<dbReference type="SFLD" id="SFLDF00344">
    <property type="entry name" value="ELP3-like"/>
    <property type="match status" value="1"/>
</dbReference>
<dbReference type="GO" id="GO:0106261">
    <property type="term" value="F:tRNA uridine(34) acetyltransferase activity"/>
    <property type="evidence" value="ECO:0007669"/>
    <property type="project" value="UniProtKB-EC"/>
</dbReference>
<dbReference type="InterPro" id="IPR006638">
    <property type="entry name" value="Elp3/MiaA/NifB-like_rSAM"/>
</dbReference>
<keyword evidence="5" id="KW-0820">tRNA-binding</keyword>
<protein>
    <recommendedName>
        <fullName evidence="14">tRNA carboxymethyluridine synthase</fullName>
        <ecNumber evidence="14">2.3.1.311</ecNumber>
    </recommendedName>
</protein>
<evidence type="ECO:0000256" key="5">
    <source>
        <dbReference type="ARBA" id="ARBA00022555"/>
    </source>
</evidence>
<dbReference type="Pfam" id="PF16199">
    <property type="entry name" value="Radical_SAM_C"/>
    <property type="match status" value="1"/>
</dbReference>
<keyword evidence="8" id="KW-0819">tRNA processing</keyword>
<keyword evidence="10" id="KW-0694">RNA-binding</keyword>
<dbReference type="EC" id="2.3.1.311" evidence="14"/>
<dbReference type="SFLD" id="SFLDG01086">
    <property type="entry name" value="elongater_protein-like"/>
    <property type="match status" value="1"/>
</dbReference>
<organism evidence="17 18">
    <name type="scientific">Olsenella profusa F0195</name>
    <dbReference type="NCBI Taxonomy" id="1125712"/>
    <lineage>
        <taxon>Bacteria</taxon>
        <taxon>Bacillati</taxon>
        <taxon>Actinomycetota</taxon>
        <taxon>Coriobacteriia</taxon>
        <taxon>Coriobacteriales</taxon>
        <taxon>Atopobiaceae</taxon>
        <taxon>Olsenella</taxon>
    </lineage>
</organism>